<dbReference type="InterPro" id="IPR007698">
    <property type="entry name" value="AlaDH/PNT_NAD(H)-bd"/>
</dbReference>
<dbReference type="NCBIfam" id="TIGR00518">
    <property type="entry name" value="alaDH"/>
    <property type="match status" value="1"/>
</dbReference>
<feature type="domain" description="Alanine dehydrogenase/pyridine nucleotide transhydrogenase N-terminal" evidence="10">
    <location>
        <begin position="4"/>
        <end position="137"/>
    </location>
</feature>
<reference evidence="11 12" key="1">
    <citation type="submission" date="2017-06" db="EMBL/GenBank/DDBJ databases">
        <authorList>
            <person name="Kim H.J."/>
            <person name="Triplett B.A."/>
        </authorList>
    </citation>
    <scope>NUCLEOTIDE SEQUENCE [LARGE SCALE GENOMIC DNA]</scope>
    <source>
        <strain evidence="11 12">DSM 18704</strain>
    </source>
</reference>
<feature type="binding site" evidence="8">
    <location>
        <position position="134"/>
    </location>
    <ligand>
        <name>NAD(+)</name>
        <dbReference type="ChEBI" id="CHEBI:57540"/>
    </ligand>
</feature>
<feature type="binding site" evidence="7">
    <location>
        <position position="75"/>
    </location>
    <ligand>
        <name>substrate</name>
    </ligand>
</feature>
<keyword evidence="3 5" id="KW-0560">Oxidoreductase</keyword>
<dbReference type="OrthoDB" id="9804592at2"/>
<sequence length="373" mass="39439">MTIGVPKEVKDHESRVGVTPAGVHALVAAGHTVLVETNAGALSAFTDDAYQSAGAEIVGSAHDVWRLADMVVKVKEPVEKEYRHFREGLVLFTYLHLAPIRGLTDALLEKKVTGIAYETVRDKAGTLPLLTPMSEVAGRMSVQVGANYLEKEKGGRGVLLGGVPGTPPGNVCIIGGGIVGTNAAKIAIGMGAKVTLLDTNLNRLRELDDIFNGRLYTISSNSYNVAHATAEADLVIGGVLIPGAAAPKIVTRAMVSKMKKGAVIVDVAIDQGGCIETARPTTHTDPSYEVDGVVHYCVTNMPAAVPYTSTLALTNATFPYVLKLANLGAQRAIFEDHGIAEGVNTYQGVLTYAAVAEAQEREWRPVQDLILGF</sequence>
<feature type="binding site" evidence="8">
    <location>
        <begin position="267"/>
        <end position="270"/>
    </location>
    <ligand>
        <name>NAD(+)</name>
        <dbReference type="ChEBI" id="CHEBI:57540"/>
    </ligand>
</feature>
<evidence type="ECO:0000313" key="12">
    <source>
        <dbReference type="Proteomes" id="UP000198356"/>
    </source>
</evidence>
<dbReference type="PROSITE" id="PS00837">
    <property type="entry name" value="ALADH_PNT_2"/>
    <property type="match status" value="1"/>
</dbReference>
<dbReference type="SMART" id="SM01003">
    <property type="entry name" value="AlaDh_PNT_N"/>
    <property type="match status" value="1"/>
</dbReference>
<keyword evidence="12" id="KW-1185">Reference proteome</keyword>
<dbReference type="PANTHER" id="PTHR42795:SF1">
    <property type="entry name" value="ALANINE DEHYDROGENASE"/>
    <property type="match status" value="1"/>
</dbReference>
<feature type="binding site" evidence="8">
    <location>
        <begin position="239"/>
        <end position="240"/>
    </location>
    <ligand>
        <name>NAD(+)</name>
        <dbReference type="ChEBI" id="CHEBI:57540"/>
    </ligand>
</feature>
<dbReference type="InterPro" id="IPR008141">
    <property type="entry name" value="Ala_DH"/>
</dbReference>
<evidence type="ECO:0000259" key="9">
    <source>
        <dbReference type="SMART" id="SM01002"/>
    </source>
</evidence>
<evidence type="ECO:0000256" key="1">
    <source>
        <dbReference type="ARBA" id="ARBA00005689"/>
    </source>
</evidence>
<dbReference type="GO" id="GO:0000286">
    <property type="term" value="F:alanine dehydrogenase activity"/>
    <property type="evidence" value="ECO:0007669"/>
    <property type="project" value="UniProtKB-UniRule"/>
</dbReference>
<dbReference type="InterPro" id="IPR036291">
    <property type="entry name" value="NAD(P)-bd_dom_sf"/>
</dbReference>
<feature type="active site" description="Proton donor/acceptor" evidence="6">
    <location>
        <position position="96"/>
    </location>
</feature>
<dbReference type="AlphaFoldDB" id="A0A239L427"/>
<dbReference type="RefSeq" id="WP_089409429.1">
    <property type="nucleotide sequence ID" value="NZ_FZOU01000006.1"/>
</dbReference>
<dbReference type="CDD" id="cd05305">
    <property type="entry name" value="L-AlaDH"/>
    <property type="match status" value="1"/>
</dbReference>
<dbReference type="GO" id="GO:0042853">
    <property type="term" value="P:L-alanine catabolic process"/>
    <property type="evidence" value="ECO:0007669"/>
    <property type="project" value="InterPro"/>
</dbReference>
<comment type="catalytic activity">
    <reaction evidence="5">
        <text>L-alanine + NAD(+) + H2O = pyruvate + NH4(+) + NADH + H(+)</text>
        <dbReference type="Rhea" id="RHEA:18405"/>
        <dbReference type="ChEBI" id="CHEBI:15361"/>
        <dbReference type="ChEBI" id="CHEBI:15377"/>
        <dbReference type="ChEBI" id="CHEBI:15378"/>
        <dbReference type="ChEBI" id="CHEBI:28938"/>
        <dbReference type="ChEBI" id="CHEBI:57540"/>
        <dbReference type="ChEBI" id="CHEBI:57945"/>
        <dbReference type="ChEBI" id="CHEBI:57972"/>
        <dbReference type="EC" id="1.4.1.1"/>
    </reaction>
</comment>
<dbReference type="SUPFAM" id="SSF51735">
    <property type="entry name" value="NAD(P)-binding Rossmann-fold domains"/>
    <property type="match status" value="1"/>
</dbReference>
<feature type="binding site" evidence="8">
    <location>
        <position position="203"/>
    </location>
    <ligand>
        <name>NAD(+)</name>
        <dbReference type="ChEBI" id="CHEBI:57540"/>
    </ligand>
</feature>
<dbReference type="PANTHER" id="PTHR42795">
    <property type="entry name" value="ALANINE DEHYDROGENASE"/>
    <property type="match status" value="1"/>
</dbReference>
<comment type="similarity">
    <text evidence="1 5">Belongs to the AlaDH/PNT family.</text>
</comment>
<dbReference type="PIRSF" id="PIRSF000183">
    <property type="entry name" value="Alanine_dh"/>
    <property type="match status" value="1"/>
</dbReference>
<feature type="binding site" evidence="7">
    <location>
        <position position="15"/>
    </location>
    <ligand>
        <name>substrate</name>
    </ligand>
</feature>
<name>A0A239L427_9BACT</name>
<dbReference type="Gene3D" id="3.40.50.720">
    <property type="entry name" value="NAD(P)-binding Rossmann-like Domain"/>
    <property type="match status" value="2"/>
</dbReference>
<evidence type="ECO:0000256" key="6">
    <source>
        <dbReference type="PIRSR" id="PIRSR000183-1"/>
    </source>
</evidence>
<evidence type="ECO:0000256" key="3">
    <source>
        <dbReference type="ARBA" id="ARBA00023002"/>
    </source>
</evidence>
<dbReference type="FunFam" id="3.40.50.720:FF:000049">
    <property type="entry name" value="Alanine dehydrogenase"/>
    <property type="match status" value="1"/>
</dbReference>
<feature type="active site" description="Proton donor/acceptor" evidence="6">
    <location>
        <position position="270"/>
    </location>
</feature>
<gene>
    <name evidence="11" type="ORF">SAMN05421770_10688</name>
</gene>
<keyword evidence="4 5" id="KW-0520">NAD</keyword>
<evidence type="ECO:0000256" key="2">
    <source>
        <dbReference type="ARBA" id="ARBA00012897"/>
    </source>
</evidence>
<dbReference type="SMART" id="SM01002">
    <property type="entry name" value="AlaDh_PNT_C"/>
    <property type="match status" value="1"/>
</dbReference>
<dbReference type="InterPro" id="IPR008143">
    <property type="entry name" value="Ala_DH/PNT_CS2"/>
</dbReference>
<evidence type="ECO:0000256" key="4">
    <source>
        <dbReference type="ARBA" id="ARBA00023027"/>
    </source>
</evidence>
<feature type="domain" description="Alanine dehydrogenase/pyridine nucleotide transhydrogenase NAD(H)-binding" evidence="9">
    <location>
        <begin position="149"/>
        <end position="297"/>
    </location>
</feature>
<evidence type="ECO:0000256" key="5">
    <source>
        <dbReference type="PIRNR" id="PIRNR000183"/>
    </source>
</evidence>
<evidence type="ECO:0000256" key="7">
    <source>
        <dbReference type="PIRSR" id="PIRSR000183-2"/>
    </source>
</evidence>
<dbReference type="GO" id="GO:0005886">
    <property type="term" value="C:plasma membrane"/>
    <property type="evidence" value="ECO:0007669"/>
    <property type="project" value="TreeGrafter"/>
</dbReference>
<feature type="binding site" evidence="8">
    <location>
        <position position="198"/>
    </location>
    <ligand>
        <name>NAD(+)</name>
        <dbReference type="ChEBI" id="CHEBI:57540"/>
    </ligand>
</feature>
<evidence type="ECO:0000259" key="10">
    <source>
        <dbReference type="SMART" id="SM01003"/>
    </source>
</evidence>
<accession>A0A239L427</accession>
<keyword evidence="8" id="KW-0547">Nucleotide-binding</keyword>
<proteinExistence type="inferred from homology"/>
<evidence type="ECO:0000313" key="11">
    <source>
        <dbReference type="EMBL" id="SNT25085.1"/>
    </source>
</evidence>
<dbReference type="Proteomes" id="UP000198356">
    <property type="component" value="Unassembled WGS sequence"/>
</dbReference>
<feature type="binding site" evidence="8">
    <location>
        <position position="220"/>
    </location>
    <ligand>
        <name>NAD(+)</name>
        <dbReference type="ChEBI" id="CHEBI:57540"/>
    </ligand>
</feature>
<evidence type="ECO:0000256" key="8">
    <source>
        <dbReference type="PIRSR" id="PIRSR000183-3"/>
    </source>
</evidence>
<dbReference type="InterPro" id="IPR007886">
    <property type="entry name" value="AlaDH/PNT_N"/>
</dbReference>
<protein>
    <recommendedName>
        <fullName evidence="2 5">Alanine dehydrogenase</fullName>
        <ecNumber evidence="2 5">1.4.1.1</ecNumber>
    </recommendedName>
</protein>
<organism evidence="11 12">
    <name type="scientific">Granulicella rosea</name>
    <dbReference type="NCBI Taxonomy" id="474952"/>
    <lineage>
        <taxon>Bacteria</taxon>
        <taxon>Pseudomonadati</taxon>
        <taxon>Acidobacteriota</taxon>
        <taxon>Terriglobia</taxon>
        <taxon>Terriglobales</taxon>
        <taxon>Acidobacteriaceae</taxon>
        <taxon>Granulicella</taxon>
    </lineage>
</organism>
<dbReference type="EMBL" id="FZOU01000006">
    <property type="protein sequence ID" value="SNT25085.1"/>
    <property type="molecule type" value="Genomic_DNA"/>
</dbReference>
<dbReference type="SUPFAM" id="SSF52283">
    <property type="entry name" value="Formate/glycerate dehydrogenase catalytic domain-like"/>
    <property type="match status" value="1"/>
</dbReference>
<dbReference type="EC" id="1.4.1.1" evidence="2 5"/>
<feature type="binding site" evidence="8">
    <location>
        <position position="279"/>
    </location>
    <ligand>
        <name>NAD(+)</name>
        <dbReference type="ChEBI" id="CHEBI:57540"/>
    </ligand>
</feature>
<dbReference type="Pfam" id="PF05222">
    <property type="entry name" value="AlaDh_PNT_N"/>
    <property type="match status" value="1"/>
</dbReference>
<feature type="binding site" evidence="8">
    <location>
        <begin position="298"/>
        <end position="301"/>
    </location>
    <ligand>
        <name>NAD(+)</name>
        <dbReference type="ChEBI" id="CHEBI:57540"/>
    </ligand>
</feature>
<dbReference type="Pfam" id="PF01262">
    <property type="entry name" value="AlaDh_PNT_C"/>
    <property type="match status" value="1"/>
</dbReference>
<dbReference type="GO" id="GO:0000166">
    <property type="term" value="F:nucleotide binding"/>
    <property type="evidence" value="ECO:0007669"/>
    <property type="project" value="UniProtKB-KW"/>
</dbReference>